<dbReference type="PANTHER" id="PTHR47718:SF13">
    <property type="entry name" value="OS09G0290500 PROTEIN"/>
    <property type="match status" value="1"/>
</dbReference>
<dbReference type="EMBL" id="SDMP01000009">
    <property type="protein sequence ID" value="RYR40009.1"/>
    <property type="molecule type" value="Genomic_DNA"/>
</dbReference>
<gene>
    <name evidence="1" type="ORF">Ahy_A09g045667</name>
</gene>
<dbReference type="PANTHER" id="PTHR47718">
    <property type="entry name" value="OS01G0519700 PROTEIN"/>
    <property type="match status" value="1"/>
</dbReference>
<evidence type="ECO:0000313" key="2">
    <source>
        <dbReference type="Proteomes" id="UP000289738"/>
    </source>
</evidence>
<dbReference type="AlphaFoldDB" id="A0A445BMV7"/>
<sequence length="114" mass="12933">MVGIAGGYSLLGFTKKDAYNYIDKTKQEKIVNGDANATIVYLQKKVTADPMYMERYNVTEDVLDESIPSYTWLLQNMLEVMCHKFPSVLVTDGNNAMIAMWLYGDIKVTDFEGE</sequence>
<evidence type="ECO:0008006" key="3">
    <source>
        <dbReference type="Google" id="ProtNLM"/>
    </source>
</evidence>
<organism evidence="1 2">
    <name type="scientific">Arachis hypogaea</name>
    <name type="common">Peanut</name>
    <dbReference type="NCBI Taxonomy" id="3818"/>
    <lineage>
        <taxon>Eukaryota</taxon>
        <taxon>Viridiplantae</taxon>
        <taxon>Streptophyta</taxon>
        <taxon>Embryophyta</taxon>
        <taxon>Tracheophyta</taxon>
        <taxon>Spermatophyta</taxon>
        <taxon>Magnoliopsida</taxon>
        <taxon>eudicotyledons</taxon>
        <taxon>Gunneridae</taxon>
        <taxon>Pentapetalae</taxon>
        <taxon>rosids</taxon>
        <taxon>fabids</taxon>
        <taxon>Fabales</taxon>
        <taxon>Fabaceae</taxon>
        <taxon>Papilionoideae</taxon>
        <taxon>50 kb inversion clade</taxon>
        <taxon>dalbergioids sensu lato</taxon>
        <taxon>Dalbergieae</taxon>
        <taxon>Pterocarpus clade</taxon>
        <taxon>Arachis</taxon>
    </lineage>
</organism>
<name>A0A445BMV7_ARAHY</name>
<proteinExistence type="predicted"/>
<comment type="caution">
    <text evidence="1">The sequence shown here is derived from an EMBL/GenBank/DDBJ whole genome shotgun (WGS) entry which is preliminary data.</text>
</comment>
<keyword evidence="2" id="KW-1185">Reference proteome</keyword>
<protein>
    <recommendedName>
        <fullName evidence="3">Protein FAR1-RELATED SEQUENCE</fullName>
    </recommendedName>
</protein>
<reference evidence="1 2" key="1">
    <citation type="submission" date="2019-01" db="EMBL/GenBank/DDBJ databases">
        <title>Sequencing of cultivated peanut Arachis hypogaea provides insights into genome evolution and oil improvement.</title>
        <authorList>
            <person name="Chen X."/>
        </authorList>
    </citation>
    <scope>NUCLEOTIDE SEQUENCE [LARGE SCALE GENOMIC DNA]</scope>
    <source>
        <strain evidence="2">cv. Fuhuasheng</strain>
        <tissue evidence="1">Leaves</tissue>
    </source>
</reference>
<accession>A0A445BMV7</accession>
<evidence type="ECO:0000313" key="1">
    <source>
        <dbReference type="EMBL" id="RYR40009.1"/>
    </source>
</evidence>
<dbReference type="Proteomes" id="UP000289738">
    <property type="component" value="Chromosome A09"/>
</dbReference>